<dbReference type="SMART" id="SM00322">
    <property type="entry name" value="KH"/>
    <property type="match status" value="2"/>
</dbReference>
<evidence type="ECO:0000313" key="5">
    <source>
        <dbReference type="Proteomes" id="UP000007360"/>
    </source>
</evidence>
<dbReference type="Proteomes" id="UP000007360">
    <property type="component" value="Unassembled WGS sequence"/>
</dbReference>
<dbReference type="EMBL" id="AMPO01000003">
    <property type="protein sequence ID" value="EKF86306.1"/>
    <property type="molecule type" value="Genomic_DNA"/>
</dbReference>
<dbReference type="PATRIC" id="fig|1204725.3.peg.1025"/>
<sequence>MPNTEYLKIPKERVGVLIGPHGKTKETIEKTTETIIEVDSEAGSIAISPQEDAKDPLAVWKARYMVKAIGRGFNPEIALKLIDDDVMLEIINLPDYVGKSKKAVLRQKGRIIGKDGKTRDIITEMTGTYVSIYGKTVSIIGEMEHLQIAKEAVEMILDGARHKTVYSFLERKKQEMKLREIKMGPSYILKD</sequence>
<dbReference type="InterPro" id="IPR055211">
    <property type="entry name" value="KH_PNO1_2nd"/>
</dbReference>
<reference evidence="4 5" key="1">
    <citation type="journal article" date="2012" name="J. Bacteriol.">
        <title>Draft genome sequence of Methanobacterium formicicum DSM 3637, an archaebacterium isolated from the methane producer amoeba Pelomyxa palustris.</title>
        <authorList>
            <person name="Gutierrez G."/>
        </authorList>
    </citation>
    <scope>NUCLEOTIDE SEQUENCE [LARGE SCALE GENOMIC DNA]</scope>
    <source>
        <strain evidence="5">DSM 3637 / PP1</strain>
    </source>
</reference>
<evidence type="ECO:0000313" key="4">
    <source>
        <dbReference type="EMBL" id="EKF86306.1"/>
    </source>
</evidence>
<dbReference type="AlphaFoldDB" id="K2QDZ9"/>
<proteinExistence type="predicted"/>
<name>K2QDZ9_METFP</name>
<dbReference type="PROSITE" id="PS50084">
    <property type="entry name" value="KH_TYPE_1"/>
    <property type="match status" value="1"/>
</dbReference>
<dbReference type="Pfam" id="PF00013">
    <property type="entry name" value="KH_1"/>
    <property type="match status" value="1"/>
</dbReference>
<dbReference type="InterPro" id="IPR004087">
    <property type="entry name" value="KH_dom"/>
</dbReference>
<evidence type="ECO:0000256" key="2">
    <source>
        <dbReference type="PROSITE-ProRule" id="PRU00117"/>
    </source>
</evidence>
<keyword evidence="5" id="KW-1185">Reference proteome</keyword>
<feature type="domain" description="K Homology" evidence="3">
    <location>
        <begin position="1"/>
        <end position="71"/>
    </location>
</feature>
<feature type="domain" description="K Homology" evidence="3">
    <location>
        <begin position="85"/>
        <end position="158"/>
    </location>
</feature>
<dbReference type="Gene3D" id="3.30.1370.10">
    <property type="entry name" value="K Homology domain, type 1"/>
    <property type="match status" value="2"/>
</dbReference>
<dbReference type="PANTHER" id="PTHR12826">
    <property type="entry name" value="RIBONUCLEASE Y"/>
    <property type="match status" value="1"/>
</dbReference>
<accession>K2QDZ9</accession>
<dbReference type="InterPro" id="IPR019964">
    <property type="entry name" value="KH_domain_protein_archaea"/>
</dbReference>
<dbReference type="InterPro" id="IPR036612">
    <property type="entry name" value="KH_dom_type_1_sf"/>
</dbReference>
<keyword evidence="1 2" id="KW-0694">RNA-binding</keyword>
<dbReference type="Pfam" id="PF22891">
    <property type="entry name" value="KH_PNO1_2nd"/>
    <property type="match status" value="1"/>
</dbReference>
<dbReference type="OrthoDB" id="7870at2157"/>
<evidence type="ECO:0000259" key="3">
    <source>
        <dbReference type="SMART" id="SM00322"/>
    </source>
</evidence>
<dbReference type="InterPro" id="IPR004088">
    <property type="entry name" value="KH_dom_type_1"/>
</dbReference>
<dbReference type="SUPFAM" id="SSF54791">
    <property type="entry name" value="Eukaryotic type KH-domain (KH-domain type I)"/>
    <property type="match status" value="2"/>
</dbReference>
<dbReference type="PANTHER" id="PTHR12826:SF13">
    <property type="entry name" value="RNA-BINDING PROTEIN PNO1"/>
    <property type="match status" value="1"/>
</dbReference>
<organism evidence="4 5">
    <name type="scientific">Methanobacterium formicicum (strain DSM 3637 / PP1)</name>
    <dbReference type="NCBI Taxonomy" id="1204725"/>
    <lineage>
        <taxon>Archaea</taxon>
        <taxon>Methanobacteriati</taxon>
        <taxon>Methanobacteriota</taxon>
        <taxon>Methanomada group</taxon>
        <taxon>Methanobacteria</taxon>
        <taxon>Methanobacteriales</taxon>
        <taxon>Methanobacteriaceae</taxon>
        <taxon>Methanobacterium</taxon>
    </lineage>
</organism>
<evidence type="ECO:0000256" key="1">
    <source>
        <dbReference type="ARBA" id="ARBA00022884"/>
    </source>
</evidence>
<dbReference type="NCBIfam" id="TIGR03665">
    <property type="entry name" value="arCOG04150"/>
    <property type="match status" value="1"/>
</dbReference>
<dbReference type="GO" id="GO:0003723">
    <property type="term" value="F:RNA binding"/>
    <property type="evidence" value="ECO:0007669"/>
    <property type="project" value="UniProtKB-UniRule"/>
</dbReference>
<dbReference type="CDD" id="cd22389">
    <property type="entry name" value="KH-I_Dim2p_like_rpt1"/>
    <property type="match status" value="1"/>
</dbReference>
<dbReference type="NCBIfam" id="NF010327">
    <property type="entry name" value="PRK13763.1-2"/>
    <property type="match status" value="1"/>
</dbReference>
<dbReference type="CDD" id="cd22390">
    <property type="entry name" value="KH-I_Dim2p_like_rpt2"/>
    <property type="match status" value="1"/>
</dbReference>
<dbReference type="RefSeq" id="WP_004030272.1">
    <property type="nucleotide sequence ID" value="NZ_AMPO01000003.1"/>
</dbReference>
<dbReference type="FunFam" id="3.30.1370.10:FF:000076">
    <property type="entry name" value="KH domain protein"/>
    <property type="match status" value="1"/>
</dbReference>
<protein>
    <submittedName>
        <fullName evidence="4">RNA-processing protein</fullName>
    </submittedName>
</protein>
<gene>
    <name evidence="4" type="ORF">A994_05100</name>
</gene>
<comment type="caution">
    <text evidence="4">The sequence shown here is derived from an EMBL/GenBank/DDBJ whole genome shotgun (WGS) entry which is preliminary data.</text>
</comment>